<dbReference type="Proteomes" id="UP001642360">
    <property type="component" value="Unassembled WGS sequence"/>
</dbReference>
<evidence type="ECO:0000313" key="3">
    <source>
        <dbReference type="EMBL" id="CAK9181967.1"/>
    </source>
</evidence>
<gene>
    <name evidence="2" type="ORF">ILEXP_LOCUS17694</name>
    <name evidence="3" type="ORF">ILEXP_LOCUS52079</name>
</gene>
<dbReference type="AlphaFoldDB" id="A0ABC8ULL7"/>
<evidence type="ECO:0000313" key="2">
    <source>
        <dbReference type="EMBL" id="CAK9149636.1"/>
    </source>
</evidence>
<protein>
    <submittedName>
        <fullName evidence="3">Uncharacterized protein</fullName>
    </submittedName>
</protein>
<keyword evidence="1" id="KW-0472">Membrane</keyword>
<keyword evidence="4" id="KW-1185">Reference proteome</keyword>
<keyword evidence="1" id="KW-1133">Transmembrane helix</keyword>
<evidence type="ECO:0000256" key="1">
    <source>
        <dbReference type="SAM" id="Phobius"/>
    </source>
</evidence>
<name>A0ABC8ULL7_9AQUA</name>
<evidence type="ECO:0000313" key="4">
    <source>
        <dbReference type="Proteomes" id="UP001642360"/>
    </source>
</evidence>
<proteinExistence type="predicted"/>
<sequence length="85" mass="9230">MVEVTKKKPSKSLYAKATDTGIDPKEAAKRLNIDWDSAAEIEDIDVSDDTEVPPAVGYGALYLVTAFPVIIGISVVLILFYNSLQ</sequence>
<dbReference type="EMBL" id="CAUOFW020008191">
    <property type="protein sequence ID" value="CAK9181967.1"/>
    <property type="molecule type" value="Genomic_DNA"/>
</dbReference>
<reference evidence="3 4" key="1">
    <citation type="submission" date="2024-02" db="EMBL/GenBank/DDBJ databases">
        <authorList>
            <person name="Vignale AGUSTIN F."/>
            <person name="Sosa J E."/>
            <person name="Modenutti C."/>
        </authorList>
    </citation>
    <scope>NUCLEOTIDE SEQUENCE [LARGE SCALE GENOMIC DNA]</scope>
</reference>
<dbReference type="EMBL" id="CAUOFW020001912">
    <property type="protein sequence ID" value="CAK9149636.1"/>
    <property type="molecule type" value="Genomic_DNA"/>
</dbReference>
<accession>A0ABC8ULL7</accession>
<comment type="caution">
    <text evidence="3">The sequence shown here is derived from an EMBL/GenBank/DDBJ whole genome shotgun (WGS) entry which is preliminary data.</text>
</comment>
<keyword evidence="1" id="KW-0812">Transmembrane</keyword>
<organism evidence="3 4">
    <name type="scientific">Ilex paraguariensis</name>
    <name type="common">yerba mate</name>
    <dbReference type="NCBI Taxonomy" id="185542"/>
    <lineage>
        <taxon>Eukaryota</taxon>
        <taxon>Viridiplantae</taxon>
        <taxon>Streptophyta</taxon>
        <taxon>Embryophyta</taxon>
        <taxon>Tracheophyta</taxon>
        <taxon>Spermatophyta</taxon>
        <taxon>Magnoliopsida</taxon>
        <taxon>eudicotyledons</taxon>
        <taxon>Gunneridae</taxon>
        <taxon>Pentapetalae</taxon>
        <taxon>asterids</taxon>
        <taxon>campanulids</taxon>
        <taxon>Aquifoliales</taxon>
        <taxon>Aquifoliaceae</taxon>
        <taxon>Ilex</taxon>
    </lineage>
</organism>
<feature type="transmembrane region" description="Helical" evidence="1">
    <location>
        <begin position="60"/>
        <end position="81"/>
    </location>
</feature>